<dbReference type="EMBL" id="MBRJ01000045">
    <property type="protein sequence ID" value="OHX43832.1"/>
    <property type="molecule type" value="Genomic_DNA"/>
</dbReference>
<dbReference type="SMART" id="SM00382">
    <property type="entry name" value="AAA"/>
    <property type="match status" value="1"/>
</dbReference>
<gene>
    <name evidence="9" type="ORF">BBV17_02475</name>
</gene>
<dbReference type="CDD" id="cd03256">
    <property type="entry name" value="ABC_PhnC_transporter"/>
    <property type="match status" value="1"/>
</dbReference>
<dbReference type="PANTHER" id="PTHR43166:SF6">
    <property type="entry name" value="PHOSPHONATES IMPORT ATP-BINDING PROTEIN PHNC"/>
    <property type="match status" value="1"/>
</dbReference>
<keyword evidence="7" id="KW-0472">Membrane</keyword>
<keyword evidence="5" id="KW-0918">Phosphonate transport</keyword>
<evidence type="ECO:0000259" key="8">
    <source>
        <dbReference type="PROSITE" id="PS50893"/>
    </source>
</evidence>
<evidence type="ECO:0000256" key="5">
    <source>
        <dbReference type="ARBA" id="ARBA00022885"/>
    </source>
</evidence>
<reference evidence="9 10" key="1">
    <citation type="submission" date="2016-07" db="EMBL/GenBank/DDBJ databases">
        <title>Bacillus oceanisediminis whole genome.</title>
        <authorList>
            <person name="Pal Y."/>
            <person name="Verma A."/>
            <person name="Mual P."/>
            <person name="Srinivasan K."/>
        </authorList>
    </citation>
    <scope>NUCLEOTIDE SEQUENCE [LARGE SCALE GENOMIC DNA]</scope>
    <source>
        <strain evidence="9 10">Bhandara28</strain>
    </source>
</reference>
<dbReference type="PROSITE" id="PS50893">
    <property type="entry name" value="ABC_TRANSPORTER_2"/>
    <property type="match status" value="1"/>
</dbReference>
<organism evidence="9 10">
    <name type="scientific">Cytobacillus oceanisediminis</name>
    <dbReference type="NCBI Taxonomy" id="665099"/>
    <lineage>
        <taxon>Bacteria</taxon>
        <taxon>Bacillati</taxon>
        <taxon>Bacillota</taxon>
        <taxon>Bacilli</taxon>
        <taxon>Bacillales</taxon>
        <taxon>Bacillaceae</taxon>
        <taxon>Cytobacillus</taxon>
    </lineage>
</organism>
<evidence type="ECO:0000256" key="4">
    <source>
        <dbReference type="ARBA" id="ARBA00022840"/>
    </source>
</evidence>
<evidence type="ECO:0000313" key="10">
    <source>
        <dbReference type="Proteomes" id="UP000180194"/>
    </source>
</evidence>
<dbReference type="GO" id="GO:0005524">
    <property type="term" value="F:ATP binding"/>
    <property type="evidence" value="ECO:0007669"/>
    <property type="project" value="UniProtKB-KW"/>
</dbReference>
<keyword evidence="4 9" id="KW-0067">ATP-binding</keyword>
<dbReference type="Pfam" id="PF00005">
    <property type="entry name" value="ABC_tran"/>
    <property type="match status" value="1"/>
</dbReference>
<evidence type="ECO:0000256" key="2">
    <source>
        <dbReference type="ARBA" id="ARBA00022475"/>
    </source>
</evidence>
<keyword evidence="3" id="KW-0547">Nucleotide-binding</keyword>
<dbReference type="InterPro" id="IPR003439">
    <property type="entry name" value="ABC_transporter-like_ATP-bd"/>
</dbReference>
<dbReference type="Gene3D" id="3.40.50.300">
    <property type="entry name" value="P-loop containing nucleotide triphosphate hydrolases"/>
    <property type="match status" value="1"/>
</dbReference>
<dbReference type="InterPro" id="IPR017871">
    <property type="entry name" value="ABC_transporter-like_CS"/>
</dbReference>
<dbReference type="SUPFAM" id="SSF52540">
    <property type="entry name" value="P-loop containing nucleoside triphosphate hydrolases"/>
    <property type="match status" value="1"/>
</dbReference>
<evidence type="ECO:0000313" key="9">
    <source>
        <dbReference type="EMBL" id="OHX43832.1"/>
    </source>
</evidence>
<dbReference type="InterPro" id="IPR012693">
    <property type="entry name" value="ABC_transpr_PhnC"/>
</dbReference>
<sequence>MLEIRNITVRYPGMKHNALNSIGLTIHPGDFVCVLGKSGAGKSTLIRCLNGLQTPSSGEIIWDGLSFSALSDEQLRKIRREMGMIFQHFNLIPRLTVLQNVLTGMFGYRSSFKNLIGWFTDEEKAQAKQVIAEVGLADLADRRVEHLSGGQKQRVGIARALLQKPSFLLGDEPVASLDPGTSDRIFSLLQEMHERHKLQTIINVHDVQLAKRYATRIIALKDGEVVFDDKPEQFTDDMYVFTYDAESYGEKSYIRST</sequence>
<name>A0ABX3CLN2_9BACI</name>
<dbReference type="NCBIfam" id="TIGR02315">
    <property type="entry name" value="ABC_phnC"/>
    <property type="match status" value="1"/>
</dbReference>
<evidence type="ECO:0000256" key="7">
    <source>
        <dbReference type="ARBA" id="ARBA00023136"/>
    </source>
</evidence>
<accession>A0ABX3CLN2</accession>
<dbReference type="RefSeq" id="WP_071159066.1">
    <property type="nucleotide sequence ID" value="NZ_MBRJ01000045.1"/>
</dbReference>
<feature type="domain" description="ABC transporter" evidence="8">
    <location>
        <begin position="2"/>
        <end position="247"/>
    </location>
</feature>
<evidence type="ECO:0000256" key="3">
    <source>
        <dbReference type="ARBA" id="ARBA00022741"/>
    </source>
</evidence>
<keyword evidence="2" id="KW-1003">Cell membrane</keyword>
<evidence type="ECO:0000256" key="1">
    <source>
        <dbReference type="ARBA" id="ARBA00022448"/>
    </source>
</evidence>
<protein>
    <submittedName>
        <fullName evidence="9">Phosphonate ABC transporter ATP-binding protein</fullName>
    </submittedName>
</protein>
<keyword evidence="6" id="KW-1278">Translocase</keyword>
<keyword evidence="1" id="KW-0813">Transport</keyword>
<dbReference type="Proteomes" id="UP000180194">
    <property type="component" value="Unassembled WGS sequence"/>
</dbReference>
<dbReference type="InterPro" id="IPR050086">
    <property type="entry name" value="MetN_ABC_transporter-like"/>
</dbReference>
<keyword evidence="10" id="KW-1185">Reference proteome</keyword>
<proteinExistence type="predicted"/>
<dbReference type="InterPro" id="IPR003593">
    <property type="entry name" value="AAA+_ATPase"/>
</dbReference>
<dbReference type="PROSITE" id="PS00211">
    <property type="entry name" value="ABC_TRANSPORTER_1"/>
    <property type="match status" value="1"/>
</dbReference>
<dbReference type="InterPro" id="IPR027417">
    <property type="entry name" value="P-loop_NTPase"/>
</dbReference>
<evidence type="ECO:0000256" key="6">
    <source>
        <dbReference type="ARBA" id="ARBA00022967"/>
    </source>
</evidence>
<dbReference type="PANTHER" id="PTHR43166">
    <property type="entry name" value="AMINO ACID IMPORT ATP-BINDING PROTEIN"/>
    <property type="match status" value="1"/>
</dbReference>
<comment type="caution">
    <text evidence="9">The sequence shown here is derived from an EMBL/GenBank/DDBJ whole genome shotgun (WGS) entry which is preliminary data.</text>
</comment>